<dbReference type="InterPro" id="IPR036259">
    <property type="entry name" value="MFS_trans_sf"/>
</dbReference>
<evidence type="ECO:0000259" key="5">
    <source>
        <dbReference type="PROSITE" id="PS50850"/>
    </source>
</evidence>
<dbReference type="RefSeq" id="WP_289503030.1">
    <property type="nucleotide sequence ID" value="NZ_CP116805.1"/>
</dbReference>
<feature type="transmembrane region" description="Helical" evidence="4">
    <location>
        <begin position="372"/>
        <end position="396"/>
    </location>
</feature>
<dbReference type="PANTHER" id="PTHR23546:SF1">
    <property type="entry name" value="MEMBRANE PROTEIN"/>
    <property type="match status" value="1"/>
</dbReference>
<reference evidence="6" key="1">
    <citation type="submission" date="2023-01" db="EMBL/GenBank/DDBJ databases">
        <title>The genome sequence of Kordiimonadaceae bacterium 6D33.</title>
        <authorList>
            <person name="Liu Y."/>
        </authorList>
    </citation>
    <scope>NUCLEOTIDE SEQUENCE</scope>
    <source>
        <strain evidence="6">6D33</strain>
    </source>
</reference>
<proteinExistence type="predicted"/>
<keyword evidence="1 4" id="KW-0812">Transmembrane</keyword>
<organism evidence="6 7">
    <name type="scientific">Gimibacter soli</name>
    <dbReference type="NCBI Taxonomy" id="3024400"/>
    <lineage>
        <taxon>Bacteria</taxon>
        <taxon>Pseudomonadati</taxon>
        <taxon>Pseudomonadota</taxon>
        <taxon>Alphaproteobacteria</taxon>
        <taxon>Kordiimonadales</taxon>
        <taxon>Temperatibacteraceae</taxon>
        <taxon>Gimibacter</taxon>
    </lineage>
</organism>
<evidence type="ECO:0000256" key="1">
    <source>
        <dbReference type="ARBA" id="ARBA00022692"/>
    </source>
</evidence>
<feature type="transmembrane region" description="Helical" evidence="4">
    <location>
        <begin position="315"/>
        <end position="333"/>
    </location>
</feature>
<feature type="transmembrane region" description="Helical" evidence="4">
    <location>
        <begin position="402"/>
        <end position="419"/>
    </location>
</feature>
<protein>
    <submittedName>
        <fullName evidence="6">MFS transporter</fullName>
    </submittedName>
</protein>
<evidence type="ECO:0000256" key="3">
    <source>
        <dbReference type="ARBA" id="ARBA00023136"/>
    </source>
</evidence>
<evidence type="ECO:0000313" key="7">
    <source>
        <dbReference type="Proteomes" id="UP001217500"/>
    </source>
</evidence>
<keyword evidence="7" id="KW-1185">Reference proteome</keyword>
<dbReference type="KEGG" id="gso:PH603_13320"/>
<feature type="transmembrane region" description="Helical" evidence="4">
    <location>
        <begin position="12"/>
        <end position="33"/>
    </location>
</feature>
<feature type="transmembrane region" description="Helical" evidence="4">
    <location>
        <begin position="284"/>
        <end position="303"/>
    </location>
</feature>
<evidence type="ECO:0000256" key="4">
    <source>
        <dbReference type="SAM" id="Phobius"/>
    </source>
</evidence>
<dbReference type="PROSITE" id="PS50850">
    <property type="entry name" value="MFS"/>
    <property type="match status" value="1"/>
</dbReference>
<dbReference type="Gene3D" id="1.20.1250.20">
    <property type="entry name" value="MFS general substrate transporter like domains"/>
    <property type="match status" value="1"/>
</dbReference>
<feature type="transmembrane region" description="Helical" evidence="4">
    <location>
        <begin position="45"/>
        <end position="65"/>
    </location>
</feature>
<dbReference type="InterPro" id="IPR020846">
    <property type="entry name" value="MFS_dom"/>
</dbReference>
<sequence length="436" mass="45241">MPEKSPTFRRDFALLFTVLLVVAAGNTALQSVLPSIGRLLHISDVLIAIIFSFSALLWTIAAPFWARQSDLRGRKRLVLIGLGGYVVSMTACGLAIFAGIEGWLPALAVFLFFTVARGLFGLFGSASNPAAQAYVAARTSKAERTQALATLGSAFGLGTVLGPAMAPFLILPVVGLSGPIFSFAVIALVTAITILKLLPNDTVVLKAGDGGAAASLPSIGGGPTGASAVAADKGAKHRLSWKDERVMPLMVFGFMMGSMQALTGQTLGFLIIDRTGLGPTEAAHQIGIALMAGAVATLFAQWGLIRMFHMTPKQLMRWGAAMAFLGTLITALTPDFYGIVVAFALTCMGYGFARPGFTAGASLAVGEADQGAVAGAVTAVNGSTFILAPAVGIGLYQIAQPLPFLAAAACLAALYVYAYRNRVLAQDYDDGKEEAA</sequence>
<dbReference type="Pfam" id="PF07690">
    <property type="entry name" value="MFS_1"/>
    <property type="match status" value="1"/>
</dbReference>
<feature type="domain" description="Major facilitator superfamily (MFS) profile" evidence="5">
    <location>
        <begin position="11"/>
        <end position="424"/>
    </location>
</feature>
<accession>A0AAF0BGH7</accession>
<dbReference type="GO" id="GO:0022857">
    <property type="term" value="F:transmembrane transporter activity"/>
    <property type="evidence" value="ECO:0007669"/>
    <property type="project" value="InterPro"/>
</dbReference>
<feature type="transmembrane region" description="Helical" evidence="4">
    <location>
        <begin position="339"/>
        <end position="365"/>
    </location>
</feature>
<evidence type="ECO:0000256" key="2">
    <source>
        <dbReference type="ARBA" id="ARBA00022989"/>
    </source>
</evidence>
<feature type="transmembrane region" description="Helical" evidence="4">
    <location>
        <begin position="180"/>
        <end position="198"/>
    </location>
</feature>
<feature type="transmembrane region" description="Helical" evidence="4">
    <location>
        <begin position="77"/>
        <end position="100"/>
    </location>
</feature>
<feature type="transmembrane region" description="Helical" evidence="4">
    <location>
        <begin position="246"/>
        <end position="272"/>
    </location>
</feature>
<keyword evidence="3 4" id="KW-0472">Membrane</keyword>
<gene>
    <name evidence="6" type="ORF">PH603_13320</name>
</gene>
<dbReference type="InterPro" id="IPR011701">
    <property type="entry name" value="MFS"/>
</dbReference>
<dbReference type="PANTHER" id="PTHR23546">
    <property type="entry name" value="TRANSPORT PROTEIN"/>
    <property type="match status" value="1"/>
</dbReference>
<dbReference type="SUPFAM" id="SSF103473">
    <property type="entry name" value="MFS general substrate transporter"/>
    <property type="match status" value="1"/>
</dbReference>
<dbReference type="CDD" id="cd17330">
    <property type="entry name" value="MFS_SLC46_TetA_like"/>
    <property type="match status" value="1"/>
</dbReference>
<keyword evidence="2 4" id="KW-1133">Transmembrane helix</keyword>
<feature type="transmembrane region" description="Helical" evidence="4">
    <location>
        <begin position="106"/>
        <end position="126"/>
    </location>
</feature>
<dbReference type="Proteomes" id="UP001217500">
    <property type="component" value="Chromosome"/>
</dbReference>
<dbReference type="EMBL" id="CP116805">
    <property type="protein sequence ID" value="WCL53518.1"/>
    <property type="molecule type" value="Genomic_DNA"/>
</dbReference>
<feature type="transmembrane region" description="Helical" evidence="4">
    <location>
        <begin position="147"/>
        <end position="174"/>
    </location>
</feature>
<dbReference type="AlphaFoldDB" id="A0AAF0BGH7"/>
<evidence type="ECO:0000313" key="6">
    <source>
        <dbReference type="EMBL" id="WCL53518.1"/>
    </source>
</evidence>
<name>A0AAF0BGH7_9PROT</name>